<dbReference type="Proteomes" id="UP001212841">
    <property type="component" value="Unassembled WGS sequence"/>
</dbReference>
<dbReference type="AlphaFoldDB" id="A0AAD5X309"/>
<name>A0AAD5X309_9FUNG</name>
<feature type="domain" description="ADP ribosyltransferase" evidence="2">
    <location>
        <begin position="177"/>
        <end position="253"/>
    </location>
</feature>
<gene>
    <name evidence="3" type="ORF">HK097_009722</name>
</gene>
<protein>
    <recommendedName>
        <fullName evidence="2">ADP ribosyltransferase domain-containing protein</fullName>
    </recommendedName>
</protein>
<dbReference type="GO" id="GO:0005576">
    <property type="term" value="C:extracellular region"/>
    <property type="evidence" value="ECO:0007669"/>
    <property type="project" value="InterPro"/>
</dbReference>
<evidence type="ECO:0000313" key="3">
    <source>
        <dbReference type="EMBL" id="KAJ3049262.1"/>
    </source>
</evidence>
<dbReference type="Gene3D" id="3.90.176.10">
    <property type="entry name" value="Toxin ADP-ribosyltransferase, Chain A, domain 1"/>
    <property type="match status" value="1"/>
</dbReference>
<accession>A0AAD5X309</accession>
<dbReference type="SUPFAM" id="SSF56399">
    <property type="entry name" value="ADP-ribosylation"/>
    <property type="match status" value="1"/>
</dbReference>
<feature type="compositionally biased region" description="Basic residues" evidence="1">
    <location>
        <begin position="1"/>
        <end position="12"/>
    </location>
</feature>
<sequence length="270" mass="31445">MYRVGKMSKKRQPSTPPEEVEDVEVTSPHLQSAPQRKRKRRETQRHHQREESLQQQAVQQQPLKKRRKSSGTTASKVKEEQQQKAREQQMQEQHHLLLLNGEDHQWSLIPEEALLQYTTGSGIMNAKLRDGQRAEYICPGLLKGVQDRLEIIEQPLYRFERYLSFRLDENDNSKVVFPEFTSTSVGSGPHYAIPMSYPDDGSRLPNSHRYILRFRKGMKGAMVEDLSAYSEENEVILPPGTRCRVLKREKNERGGEDIELEGIWSVIRYF</sequence>
<feature type="compositionally biased region" description="Basic residues" evidence="1">
    <location>
        <begin position="35"/>
        <end position="47"/>
    </location>
</feature>
<reference evidence="3" key="1">
    <citation type="submission" date="2020-05" db="EMBL/GenBank/DDBJ databases">
        <title>Phylogenomic resolution of chytrid fungi.</title>
        <authorList>
            <person name="Stajich J.E."/>
            <person name="Amses K."/>
            <person name="Simmons R."/>
            <person name="Seto K."/>
            <person name="Myers J."/>
            <person name="Bonds A."/>
            <person name="Quandt C.A."/>
            <person name="Barry K."/>
            <person name="Liu P."/>
            <person name="Grigoriev I."/>
            <person name="Longcore J.E."/>
            <person name="James T.Y."/>
        </authorList>
    </citation>
    <scope>NUCLEOTIDE SEQUENCE</scope>
    <source>
        <strain evidence="3">JEL0318</strain>
    </source>
</reference>
<dbReference type="InterPro" id="IPR003540">
    <property type="entry name" value="ADP-ribosyltransferase"/>
</dbReference>
<dbReference type="EMBL" id="JADGJD010000669">
    <property type="protein sequence ID" value="KAJ3049262.1"/>
    <property type="molecule type" value="Genomic_DNA"/>
</dbReference>
<proteinExistence type="predicted"/>
<evidence type="ECO:0000313" key="4">
    <source>
        <dbReference type="Proteomes" id="UP001212841"/>
    </source>
</evidence>
<evidence type="ECO:0000256" key="1">
    <source>
        <dbReference type="SAM" id="MobiDB-lite"/>
    </source>
</evidence>
<feature type="compositionally biased region" description="Basic and acidic residues" evidence="1">
    <location>
        <begin position="76"/>
        <end position="91"/>
    </location>
</feature>
<feature type="region of interest" description="Disordered" evidence="1">
    <location>
        <begin position="1"/>
        <end position="91"/>
    </location>
</feature>
<comment type="caution">
    <text evidence="3">The sequence shown here is derived from an EMBL/GenBank/DDBJ whole genome shotgun (WGS) entry which is preliminary data.</text>
</comment>
<evidence type="ECO:0000259" key="2">
    <source>
        <dbReference type="Pfam" id="PF03496"/>
    </source>
</evidence>
<organism evidence="3 4">
    <name type="scientific">Rhizophlyctis rosea</name>
    <dbReference type="NCBI Taxonomy" id="64517"/>
    <lineage>
        <taxon>Eukaryota</taxon>
        <taxon>Fungi</taxon>
        <taxon>Fungi incertae sedis</taxon>
        <taxon>Chytridiomycota</taxon>
        <taxon>Chytridiomycota incertae sedis</taxon>
        <taxon>Chytridiomycetes</taxon>
        <taxon>Rhizophlyctidales</taxon>
        <taxon>Rhizophlyctidaceae</taxon>
        <taxon>Rhizophlyctis</taxon>
    </lineage>
</organism>
<dbReference type="Pfam" id="PF03496">
    <property type="entry name" value="ADPrib_exo_Tox"/>
    <property type="match status" value="1"/>
</dbReference>
<keyword evidence="4" id="KW-1185">Reference proteome</keyword>